<feature type="transmembrane region" description="Helical" evidence="5">
    <location>
        <begin position="177"/>
        <end position="196"/>
    </location>
</feature>
<feature type="transmembrane region" description="Helical" evidence="5">
    <location>
        <begin position="61"/>
        <end position="82"/>
    </location>
</feature>
<keyword evidence="2 5" id="KW-0812">Transmembrane</keyword>
<feature type="transmembrane region" description="Helical" evidence="5">
    <location>
        <begin position="88"/>
        <end position="107"/>
    </location>
</feature>
<proteinExistence type="predicted"/>
<evidence type="ECO:0000256" key="1">
    <source>
        <dbReference type="ARBA" id="ARBA00004141"/>
    </source>
</evidence>
<dbReference type="GO" id="GO:0016020">
    <property type="term" value="C:membrane"/>
    <property type="evidence" value="ECO:0007669"/>
    <property type="project" value="UniProtKB-SubCell"/>
</dbReference>
<dbReference type="PANTHER" id="PTHR32322">
    <property type="entry name" value="INNER MEMBRANE TRANSPORTER"/>
    <property type="match status" value="1"/>
</dbReference>
<evidence type="ECO:0000256" key="3">
    <source>
        <dbReference type="ARBA" id="ARBA00022989"/>
    </source>
</evidence>
<evidence type="ECO:0000259" key="6">
    <source>
        <dbReference type="Pfam" id="PF00892"/>
    </source>
</evidence>
<dbReference type="InterPro" id="IPR037185">
    <property type="entry name" value="EmrE-like"/>
</dbReference>
<feature type="transmembrane region" description="Helical" evidence="5">
    <location>
        <begin position="208"/>
        <end position="227"/>
    </location>
</feature>
<reference evidence="8" key="1">
    <citation type="submission" date="2017-04" db="EMBL/GenBank/DDBJ databases">
        <authorList>
            <person name="Varghese N."/>
            <person name="Submissions S."/>
        </authorList>
    </citation>
    <scope>NUCLEOTIDE SEQUENCE [LARGE SCALE GENOMIC DNA]</scope>
</reference>
<evidence type="ECO:0000256" key="2">
    <source>
        <dbReference type="ARBA" id="ARBA00022692"/>
    </source>
</evidence>
<gene>
    <name evidence="7" type="ORF">SAMN06297229_1969</name>
</gene>
<dbReference type="SUPFAM" id="SSF103481">
    <property type="entry name" value="Multidrug resistance efflux transporter EmrE"/>
    <property type="match status" value="2"/>
</dbReference>
<feature type="transmembrane region" description="Helical" evidence="5">
    <location>
        <begin position="114"/>
        <end position="132"/>
    </location>
</feature>
<feature type="domain" description="EamA" evidence="6">
    <location>
        <begin position="149"/>
        <end position="281"/>
    </location>
</feature>
<accession>A0A1Y6FXH0</accession>
<sequence>MYTLLALLAFAGNSLLCRLALRETSIDAASFTLIRLISGAAMLLLLVQLRQLRQRQKAPAAGSWPGALALFIYAIAFSYAYLQLDAGLGALFLFGAVQLSMTAWGLFRGERLTACQWLGVIMAAGGLVVLLWPNTPGANTEVSLNTGSALLMLLAGVAWGAYSLLGRHSKDALASTTGNFIRTLPLALLLLPVLWVTNNGLPALDTTGVGYAIASGAITSGIGYALWYKALPALTATQAATVQLSVPVVTAFAGVLLLAEVLTPKLLVIAAVSLSGIALMMFARPRTK</sequence>
<evidence type="ECO:0000256" key="4">
    <source>
        <dbReference type="ARBA" id="ARBA00023136"/>
    </source>
</evidence>
<evidence type="ECO:0000313" key="8">
    <source>
        <dbReference type="Proteomes" id="UP000194450"/>
    </source>
</evidence>
<dbReference type="Pfam" id="PF00892">
    <property type="entry name" value="EamA"/>
    <property type="match status" value="2"/>
</dbReference>
<dbReference type="EMBL" id="FXWH01000002">
    <property type="protein sequence ID" value="SMQ80056.1"/>
    <property type="molecule type" value="Genomic_DNA"/>
</dbReference>
<feature type="transmembrane region" description="Helical" evidence="5">
    <location>
        <begin position="32"/>
        <end position="49"/>
    </location>
</feature>
<comment type="subcellular location">
    <subcellularLocation>
        <location evidence="1">Membrane</location>
        <topology evidence="1">Multi-pass membrane protein</topology>
    </subcellularLocation>
</comment>
<keyword evidence="3 5" id="KW-1133">Transmembrane helix</keyword>
<feature type="transmembrane region" description="Helical" evidence="5">
    <location>
        <begin position="144"/>
        <end position="165"/>
    </location>
</feature>
<dbReference type="PANTHER" id="PTHR32322:SF9">
    <property type="entry name" value="AMINO-ACID METABOLITE EFFLUX PUMP-RELATED"/>
    <property type="match status" value="1"/>
</dbReference>
<feature type="transmembrane region" description="Helical" evidence="5">
    <location>
        <begin position="239"/>
        <end position="259"/>
    </location>
</feature>
<dbReference type="InterPro" id="IPR050638">
    <property type="entry name" value="AA-Vitamin_Transporters"/>
</dbReference>
<dbReference type="OrthoDB" id="321830at2"/>
<name>A0A1Y6FXH0_9GAMM</name>
<organism evidence="7 8">
    <name type="scientific">Pseudidiomarina planktonica</name>
    <dbReference type="NCBI Taxonomy" id="1323738"/>
    <lineage>
        <taxon>Bacteria</taxon>
        <taxon>Pseudomonadati</taxon>
        <taxon>Pseudomonadota</taxon>
        <taxon>Gammaproteobacteria</taxon>
        <taxon>Alteromonadales</taxon>
        <taxon>Idiomarinaceae</taxon>
        <taxon>Pseudidiomarina</taxon>
    </lineage>
</organism>
<keyword evidence="8" id="KW-1185">Reference proteome</keyword>
<protein>
    <submittedName>
        <fullName evidence="7">Threonine/homoserine efflux transporter RhtA</fullName>
    </submittedName>
</protein>
<evidence type="ECO:0000256" key="5">
    <source>
        <dbReference type="SAM" id="Phobius"/>
    </source>
</evidence>
<dbReference type="InterPro" id="IPR000620">
    <property type="entry name" value="EamA_dom"/>
</dbReference>
<dbReference type="AlphaFoldDB" id="A0A1Y6FXH0"/>
<dbReference type="Proteomes" id="UP000194450">
    <property type="component" value="Unassembled WGS sequence"/>
</dbReference>
<feature type="domain" description="EamA" evidence="6">
    <location>
        <begin position="2"/>
        <end position="131"/>
    </location>
</feature>
<dbReference type="RefSeq" id="WP_086435102.1">
    <property type="nucleotide sequence ID" value="NZ_FXWH01000002.1"/>
</dbReference>
<feature type="transmembrane region" description="Helical" evidence="5">
    <location>
        <begin position="265"/>
        <end position="283"/>
    </location>
</feature>
<keyword evidence="4 5" id="KW-0472">Membrane</keyword>
<evidence type="ECO:0000313" key="7">
    <source>
        <dbReference type="EMBL" id="SMQ80056.1"/>
    </source>
</evidence>